<dbReference type="Proteomes" id="UP001549162">
    <property type="component" value="Unassembled WGS sequence"/>
</dbReference>
<proteinExistence type="predicted"/>
<protein>
    <submittedName>
        <fullName evidence="1">Uncharacterized protein</fullName>
    </submittedName>
</protein>
<reference evidence="1 2" key="1">
    <citation type="submission" date="2024-06" db="EMBL/GenBank/DDBJ databases">
        <title>Genomic Encyclopedia of Type Strains, Phase IV (KMG-IV): sequencing the most valuable type-strain genomes for metagenomic binning, comparative biology and taxonomic classification.</title>
        <authorList>
            <person name="Goeker M."/>
        </authorList>
    </citation>
    <scope>NUCLEOTIDE SEQUENCE [LARGE SCALE GENOMIC DNA]</scope>
    <source>
        <strain evidence="1 2">DSM 21460</strain>
    </source>
</reference>
<accession>A0ABV2J767</accession>
<keyword evidence="2" id="KW-1185">Reference proteome</keyword>
<dbReference type="EMBL" id="JBEPMA010000001">
    <property type="protein sequence ID" value="MET3616622.1"/>
    <property type="molecule type" value="Genomic_DNA"/>
</dbReference>
<dbReference type="RefSeq" id="WP_354366627.1">
    <property type="nucleotide sequence ID" value="NZ_JBEPMA010000001.1"/>
</dbReference>
<gene>
    <name evidence="1" type="ORF">ABID14_000242</name>
</gene>
<comment type="caution">
    <text evidence="1">The sequence shown here is derived from an EMBL/GenBank/DDBJ whole genome shotgun (WGS) entry which is preliminary data.</text>
</comment>
<name>A0ABV2J767_9FIRM</name>
<evidence type="ECO:0000313" key="1">
    <source>
        <dbReference type="EMBL" id="MET3616622.1"/>
    </source>
</evidence>
<organism evidence="1 2">
    <name type="scientific">Peptoniphilus olsenii</name>
    <dbReference type="NCBI Taxonomy" id="411570"/>
    <lineage>
        <taxon>Bacteria</taxon>
        <taxon>Bacillati</taxon>
        <taxon>Bacillota</taxon>
        <taxon>Tissierellia</taxon>
        <taxon>Tissierellales</taxon>
        <taxon>Peptoniphilaceae</taxon>
        <taxon>Peptoniphilus</taxon>
    </lineage>
</organism>
<evidence type="ECO:0000313" key="2">
    <source>
        <dbReference type="Proteomes" id="UP001549162"/>
    </source>
</evidence>
<sequence>MGENIKDALIEITADGVITEDEKGKLEDIMKQLQKITKVAGELKIWVKKNLEV</sequence>